<feature type="domain" description="tRNA-splicing endonuclease subunit Sen15" evidence="3">
    <location>
        <begin position="59"/>
        <end position="213"/>
    </location>
</feature>
<proteinExistence type="inferred from homology"/>
<dbReference type="AlphaFoldDB" id="C5FDW3"/>
<dbReference type="eggNOG" id="ENOG502SC4F">
    <property type="taxonomic scope" value="Eukaryota"/>
</dbReference>
<reference evidence="5" key="1">
    <citation type="journal article" date="2012" name="MBio">
        <title>Comparative genome analysis of Trichophyton rubrum and related dermatophytes reveals candidate genes involved in infection.</title>
        <authorList>
            <person name="Martinez D.A."/>
            <person name="Oliver B.G."/>
            <person name="Graeser Y."/>
            <person name="Goldberg J.M."/>
            <person name="Li W."/>
            <person name="Martinez-Rossi N.M."/>
            <person name="Monod M."/>
            <person name="Shelest E."/>
            <person name="Barton R.C."/>
            <person name="Birch E."/>
            <person name="Brakhage A.A."/>
            <person name="Chen Z."/>
            <person name="Gurr S.J."/>
            <person name="Heiman D."/>
            <person name="Heitman J."/>
            <person name="Kosti I."/>
            <person name="Rossi A."/>
            <person name="Saif S."/>
            <person name="Samalova M."/>
            <person name="Saunders C.W."/>
            <person name="Shea T."/>
            <person name="Summerbell R.C."/>
            <person name="Xu J."/>
            <person name="Young S."/>
            <person name="Zeng Q."/>
            <person name="Birren B.W."/>
            <person name="Cuomo C.A."/>
            <person name="White T.C."/>
        </authorList>
    </citation>
    <scope>NUCLEOTIDE SEQUENCE [LARGE SCALE GENOMIC DNA]</scope>
    <source>
        <strain evidence="5">ATCC MYA-4605 / CBS 113480</strain>
    </source>
</reference>
<organism evidence="4 5">
    <name type="scientific">Arthroderma otae (strain ATCC MYA-4605 / CBS 113480)</name>
    <name type="common">Microsporum canis</name>
    <dbReference type="NCBI Taxonomy" id="554155"/>
    <lineage>
        <taxon>Eukaryota</taxon>
        <taxon>Fungi</taxon>
        <taxon>Dikarya</taxon>
        <taxon>Ascomycota</taxon>
        <taxon>Pezizomycotina</taxon>
        <taxon>Eurotiomycetes</taxon>
        <taxon>Eurotiomycetidae</taxon>
        <taxon>Onygenales</taxon>
        <taxon>Arthrodermataceae</taxon>
        <taxon>Microsporum</taxon>
    </lineage>
</organism>
<dbReference type="GeneID" id="9226712"/>
<dbReference type="OMA" id="HPDDQIA"/>
<keyword evidence="2" id="KW-0819">tRNA processing</keyword>
<comment type="similarity">
    <text evidence="1">Belongs to the SEN15 family.</text>
</comment>
<dbReference type="InterPro" id="IPR036167">
    <property type="entry name" value="tRNA_intron_Endo_cat-like_sf"/>
</dbReference>
<dbReference type="VEuPathDB" id="FungiDB:MCYG_00885"/>
<dbReference type="GO" id="GO:0000379">
    <property type="term" value="P:tRNA-type intron splice site recognition and cleavage"/>
    <property type="evidence" value="ECO:0007669"/>
    <property type="project" value="InterPro"/>
</dbReference>
<dbReference type="GO" id="GO:0000214">
    <property type="term" value="C:tRNA-intron endonuclease complex"/>
    <property type="evidence" value="ECO:0007669"/>
    <property type="project" value="InterPro"/>
</dbReference>
<dbReference type="InterPro" id="IPR042777">
    <property type="entry name" value="Sen15_fungi"/>
</dbReference>
<evidence type="ECO:0000313" key="4">
    <source>
        <dbReference type="EMBL" id="EEQ27997.1"/>
    </source>
</evidence>
<dbReference type="OrthoDB" id="10002170at2759"/>
<dbReference type="GO" id="GO:0003676">
    <property type="term" value="F:nucleic acid binding"/>
    <property type="evidence" value="ECO:0007669"/>
    <property type="project" value="InterPro"/>
</dbReference>
<accession>C5FDW3</accession>
<dbReference type="EMBL" id="DS995701">
    <property type="protein sequence ID" value="EEQ27997.1"/>
    <property type="molecule type" value="Genomic_DNA"/>
</dbReference>
<protein>
    <recommendedName>
        <fullName evidence="3">tRNA-splicing endonuclease subunit Sen15 domain-containing protein</fullName>
    </recommendedName>
</protein>
<dbReference type="PANTHER" id="PTHR28518:SF1">
    <property type="entry name" value="TRNA-SPLICING ENDONUCLEASE SUBUNIT SEN15"/>
    <property type="match status" value="1"/>
</dbReference>
<dbReference type="InterPro" id="IPR018593">
    <property type="entry name" value="tRNA-endonuc_su_Sen15"/>
</dbReference>
<dbReference type="Proteomes" id="UP000002035">
    <property type="component" value="Unassembled WGS sequence"/>
</dbReference>
<evidence type="ECO:0000259" key="3">
    <source>
        <dbReference type="Pfam" id="PF09631"/>
    </source>
</evidence>
<dbReference type="Gene3D" id="3.40.1350.10">
    <property type="match status" value="1"/>
</dbReference>
<dbReference type="HOGENOM" id="CLU_083361_0_0_1"/>
<dbReference type="Pfam" id="PF09631">
    <property type="entry name" value="Sen15"/>
    <property type="match status" value="1"/>
</dbReference>
<keyword evidence="5" id="KW-1185">Reference proteome</keyword>
<dbReference type="SUPFAM" id="SSF53032">
    <property type="entry name" value="tRNA-intron endonuclease catalytic domain-like"/>
    <property type="match status" value="1"/>
</dbReference>
<gene>
    <name evidence="4" type="ORF">MCYG_00885</name>
</gene>
<evidence type="ECO:0000256" key="1">
    <source>
        <dbReference type="ARBA" id="ARBA00006091"/>
    </source>
</evidence>
<evidence type="ECO:0000256" key="2">
    <source>
        <dbReference type="ARBA" id="ARBA00022694"/>
    </source>
</evidence>
<dbReference type="GO" id="GO:0000213">
    <property type="term" value="F:tRNA-intron lyase activity"/>
    <property type="evidence" value="ECO:0007669"/>
    <property type="project" value="TreeGrafter"/>
</dbReference>
<dbReference type="STRING" id="554155.C5FDW3"/>
<evidence type="ECO:0000313" key="5">
    <source>
        <dbReference type="Proteomes" id="UP000002035"/>
    </source>
</evidence>
<sequence>MGGEQMVQLTYTHEFGSWYASVSPGMSTHTPAVAPSAVTSLISSQPQPPTPNTALTLEILHNLEHQHQWTGLRIHEPFSLSTKQSIPLISGTPPQAVYIHPDEQAYILEHRIPMHDVPIEREWVIPTAQGEKWTLRRLAGIHDSLPDRTEDLRLDSFDLEEASKKMQEYIRLKRDKPWGGKRALLAMVNRGLGGDGTVVYYVTMEGTPKPRQN</sequence>
<dbReference type="PANTHER" id="PTHR28518">
    <property type="entry name" value="TRNA-SPLICING ENDONUCLEASE SUBUNIT SEN15"/>
    <property type="match status" value="1"/>
</dbReference>
<dbReference type="InterPro" id="IPR011856">
    <property type="entry name" value="tRNA_endonuc-like_dom_sf"/>
</dbReference>
<dbReference type="RefSeq" id="XP_002850781.1">
    <property type="nucleotide sequence ID" value="XM_002850735.1"/>
</dbReference>
<name>C5FDW3_ARTOC</name>